<proteinExistence type="predicted"/>
<keyword evidence="2" id="KW-1185">Reference proteome</keyword>
<evidence type="ECO:0000313" key="1">
    <source>
        <dbReference type="EMBL" id="PSS05437.1"/>
    </source>
</evidence>
<protein>
    <submittedName>
        <fullName evidence="1">Uncharacterized protein</fullName>
    </submittedName>
</protein>
<dbReference type="OrthoDB" id="2637024at2759"/>
<dbReference type="Proteomes" id="UP000186601">
    <property type="component" value="Unassembled WGS sequence"/>
</dbReference>
<dbReference type="EMBL" id="MLYV02000371">
    <property type="protein sequence ID" value="PSS05437.1"/>
    <property type="molecule type" value="Genomic_DNA"/>
</dbReference>
<reference evidence="1 2" key="1">
    <citation type="submission" date="2018-02" db="EMBL/GenBank/DDBJ databases">
        <title>Genome sequence of the basidiomycete white-rot fungus Phlebia centrifuga.</title>
        <authorList>
            <person name="Granchi Z."/>
            <person name="Peng M."/>
            <person name="de Vries R.P."/>
            <person name="Hilden K."/>
            <person name="Makela M.R."/>
            <person name="Grigoriev I."/>
            <person name="Riley R."/>
        </authorList>
    </citation>
    <scope>NUCLEOTIDE SEQUENCE [LARGE SCALE GENOMIC DNA]</scope>
    <source>
        <strain evidence="1 2">FBCC195</strain>
    </source>
</reference>
<sequence>MTTFISTVNGPIPFSNTCPSTTKLPYPLRLPAYRSSYLGRFHPYGRRRAYGDRDCEVDLMQTVDLRYSGGGTTGDAGRRPSVSLVNLHCGTADGAAHEGSQSVVEEDDEEEDALLVESDVVTDPSEDSQATAAAATHDSDVQQAPDKDGQLVSTRAQKSLMKHVDLVNWLMEVVVFDGGGKTGLARIVLPYAVL</sequence>
<dbReference type="AlphaFoldDB" id="A0A2R6QBD7"/>
<organism evidence="1 2">
    <name type="scientific">Hermanssonia centrifuga</name>
    <dbReference type="NCBI Taxonomy" id="98765"/>
    <lineage>
        <taxon>Eukaryota</taxon>
        <taxon>Fungi</taxon>
        <taxon>Dikarya</taxon>
        <taxon>Basidiomycota</taxon>
        <taxon>Agaricomycotina</taxon>
        <taxon>Agaricomycetes</taxon>
        <taxon>Polyporales</taxon>
        <taxon>Meruliaceae</taxon>
        <taxon>Hermanssonia</taxon>
    </lineage>
</organism>
<comment type="caution">
    <text evidence="1">The sequence shown here is derived from an EMBL/GenBank/DDBJ whole genome shotgun (WGS) entry which is preliminary data.</text>
</comment>
<gene>
    <name evidence="1" type="ORF">PHLCEN_2v3817</name>
</gene>
<name>A0A2R6QBD7_9APHY</name>
<accession>A0A2R6QBD7</accession>
<evidence type="ECO:0000313" key="2">
    <source>
        <dbReference type="Proteomes" id="UP000186601"/>
    </source>
</evidence>